<protein>
    <submittedName>
        <fullName evidence="1">Uncharacterized protein</fullName>
    </submittedName>
</protein>
<organism evidence="1 2">
    <name type="scientific">Gulo gulo</name>
    <name type="common">Wolverine</name>
    <name type="synonym">Gluton</name>
    <dbReference type="NCBI Taxonomy" id="48420"/>
    <lineage>
        <taxon>Eukaryota</taxon>
        <taxon>Metazoa</taxon>
        <taxon>Chordata</taxon>
        <taxon>Craniata</taxon>
        <taxon>Vertebrata</taxon>
        <taxon>Euteleostomi</taxon>
        <taxon>Mammalia</taxon>
        <taxon>Eutheria</taxon>
        <taxon>Laurasiatheria</taxon>
        <taxon>Carnivora</taxon>
        <taxon>Caniformia</taxon>
        <taxon>Musteloidea</taxon>
        <taxon>Mustelidae</taxon>
        <taxon>Guloninae</taxon>
        <taxon>Gulo</taxon>
    </lineage>
</organism>
<evidence type="ECO:0000313" key="2">
    <source>
        <dbReference type="Proteomes" id="UP000269945"/>
    </source>
</evidence>
<gene>
    <name evidence="1" type="ORF">BN2614_LOCUS1</name>
</gene>
<accession>A0A9X9LZK8</accession>
<dbReference type="AlphaFoldDB" id="A0A9X9LZK8"/>
<reference evidence="1 2" key="1">
    <citation type="submission" date="2018-10" db="EMBL/GenBank/DDBJ databases">
        <authorList>
            <person name="Ekblom R."/>
            <person name="Jareborg N."/>
        </authorList>
    </citation>
    <scope>NUCLEOTIDE SEQUENCE [LARGE SCALE GENOMIC DNA]</scope>
    <source>
        <tissue evidence="1">Muscle</tissue>
    </source>
</reference>
<feature type="non-terminal residue" evidence="1">
    <location>
        <position position="1"/>
    </location>
</feature>
<proteinExistence type="predicted"/>
<sequence>CTDITTESRLTTLPDQAGTILIILDSLPVASPGPSFSGGTRNHLISHPPIQGSQIQSPPREKYLLKAPYSVCVCPLGFDIKTSWVVELGLGSPSDTGTSCQGRPYRSENSVLRVKHGAVKRKLGLSFNYSLPRPDTCVHRRA</sequence>
<dbReference type="EMBL" id="CYRY02032454">
    <property type="protein sequence ID" value="VCX10153.1"/>
    <property type="molecule type" value="Genomic_DNA"/>
</dbReference>
<evidence type="ECO:0000313" key="1">
    <source>
        <dbReference type="EMBL" id="VCX10153.1"/>
    </source>
</evidence>
<comment type="caution">
    <text evidence="1">The sequence shown here is derived from an EMBL/GenBank/DDBJ whole genome shotgun (WGS) entry which is preliminary data.</text>
</comment>
<keyword evidence="2" id="KW-1185">Reference proteome</keyword>
<name>A0A9X9LZK8_GULGU</name>
<dbReference type="Proteomes" id="UP000269945">
    <property type="component" value="Unassembled WGS sequence"/>
</dbReference>
<feature type="non-terminal residue" evidence="1">
    <location>
        <position position="142"/>
    </location>
</feature>